<organism evidence="1 2">
    <name type="scientific">Melastoma candidum</name>
    <dbReference type="NCBI Taxonomy" id="119954"/>
    <lineage>
        <taxon>Eukaryota</taxon>
        <taxon>Viridiplantae</taxon>
        <taxon>Streptophyta</taxon>
        <taxon>Embryophyta</taxon>
        <taxon>Tracheophyta</taxon>
        <taxon>Spermatophyta</taxon>
        <taxon>Magnoliopsida</taxon>
        <taxon>eudicotyledons</taxon>
        <taxon>Gunneridae</taxon>
        <taxon>Pentapetalae</taxon>
        <taxon>rosids</taxon>
        <taxon>malvids</taxon>
        <taxon>Myrtales</taxon>
        <taxon>Melastomataceae</taxon>
        <taxon>Melastomatoideae</taxon>
        <taxon>Melastomateae</taxon>
        <taxon>Melastoma</taxon>
    </lineage>
</organism>
<reference evidence="2" key="1">
    <citation type="journal article" date="2023" name="Front. Plant Sci.">
        <title>Chromosomal-level genome assembly of Melastoma candidum provides insights into trichome evolution.</title>
        <authorList>
            <person name="Zhong Y."/>
            <person name="Wu W."/>
            <person name="Sun C."/>
            <person name="Zou P."/>
            <person name="Liu Y."/>
            <person name="Dai S."/>
            <person name="Zhou R."/>
        </authorList>
    </citation>
    <scope>NUCLEOTIDE SEQUENCE [LARGE SCALE GENOMIC DNA]</scope>
</reference>
<sequence>MSAVQTEETGATSVTVPHAIEHGVGVPFKKRRFLFIRPPSPLLLHEESNYVEQMECLPITHGSEEPKSSVALECPPSSVEEEPSFSLETPEMENINLNEVGAAAWLTGNNIEDKHFSLIQKPVEFSEGCKLSPSSDATNMDQKDKSGDLVFFSGRTQEKSERMFVPSGSCESEDIQIPTELQNIKGCRISTELTLALDRNIGPACWHHGDVPKLSPDSSLSGRESNHSLAGSDRSNWDLNAIMDESGVSSLVSSSNNVPCGNLISASRENAQMARWNLHVCSVTGLNRSKGINSLTRVNTEHADEPVDCCYGKAVNKNEKCESVGSLPFGTHLGDSKSIKVETDCMNQVMNMMDEKSCCKEISKFSKLISVEAEAMQINGPLAVESCHSMMGSVWGCSNENLMENYDNLTGQSYHEPEGDAGNVSAAGSLTNVATKGNELHTSRIMIMASAENNKQDYDTVTKGDLPSAGKDVAKDNAEDSPCYGGKFEIAGCENSESRISNYDSNRVPSASTDHSESLGAEDDDYEDGEVREQLPSCVSQAVKGSEQVDVQCSASYYTGFPSTDTIISTCHASLACEKANVKLQPTVPESDMNGCNDATAACTRNVDKYQSQSWQLSLKERVCSSPNCSFDLGELVEGNSTKHIQEEMGDPCLLSVVNDPSVTHPGVDERVQSDGAISIEGKEDGNSLPATEVLVSSEVTSRDVYTEGSKRRVVTLSSLSSMSSPIKSKLITNRPFQLRTVRKRLPDMALEVERPHPSERARVNGFEELSRGRYQYSFYRNSRSKFGQRSRIDSNSIIHNRDVKRELSPELHNYPPECRITRCRNSSGYRNSNLASESQVCGDSRWVRRRLHGDESCFCRQSSARHFPARKDVHAHPMCMLDHVPQDISPVRWMDMDSYDMVRLRSNGNFRRDLRDDDLDSLFPCSRIPCDYDAGGVARGGRKLASFENGHGLVRTRSNSPVKRSRSPNQGSKRRRPSEGFKGHLEPSRRRSPEVFQGNQLRSPEPGGCFRGKMMRRQSPPYLSQNCEESRRICSVRGSSPDRVTFRIRRYGVNIRDESSKTYSKPHIRTLWSKDKSRPEESNERSLNEERGHRRFPSPYDESDESDMCSPDEAAAPYHPSTGGRPWYRERGHSRVDQIDRTNNRSDHVLKSGKTKDQEGRSSGQRRLR</sequence>
<name>A0ACB9KZ23_9MYRT</name>
<proteinExistence type="predicted"/>
<dbReference type="EMBL" id="CM042891">
    <property type="protein sequence ID" value="KAI4302363.1"/>
    <property type="molecule type" value="Genomic_DNA"/>
</dbReference>
<comment type="caution">
    <text evidence="1">The sequence shown here is derived from an EMBL/GenBank/DDBJ whole genome shotgun (WGS) entry which is preliminary data.</text>
</comment>
<accession>A0ACB9KZ23</accession>
<dbReference type="Proteomes" id="UP001057402">
    <property type="component" value="Chromosome 12"/>
</dbReference>
<evidence type="ECO:0000313" key="2">
    <source>
        <dbReference type="Proteomes" id="UP001057402"/>
    </source>
</evidence>
<evidence type="ECO:0000313" key="1">
    <source>
        <dbReference type="EMBL" id="KAI4302363.1"/>
    </source>
</evidence>
<gene>
    <name evidence="1" type="ORF">MLD38_038116</name>
</gene>
<keyword evidence="2" id="KW-1185">Reference proteome</keyword>
<protein>
    <submittedName>
        <fullName evidence="1">Uncharacterized protein</fullName>
    </submittedName>
</protein>